<evidence type="ECO:0000313" key="4">
    <source>
        <dbReference type="EMBL" id="GII41557.1"/>
    </source>
</evidence>
<feature type="chain" id="PRO_5035226187" description="Peptidase" evidence="3">
    <location>
        <begin position="31"/>
        <end position="297"/>
    </location>
</feature>
<reference evidence="4 5" key="1">
    <citation type="submission" date="2021-01" db="EMBL/GenBank/DDBJ databases">
        <title>Whole genome shotgun sequence of Planotetraspora phitsanulokensis NBRC 104273.</title>
        <authorList>
            <person name="Komaki H."/>
            <person name="Tamura T."/>
        </authorList>
    </citation>
    <scope>NUCLEOTIDE SEQUENCE [LARGE SCALE GENOMIC DNA]</scope>
    <source>
        <strain evidence="4 5">NBRC 104273</strain>
    </source>
</reference>
<name>A0A8J3XH37_9ACTN</name>
<dbReference type="EMBL" id="BOOP01000034">
    <property type="protein sequence ID" value="GII41557.1"/>
    <property type="molecule type" value="Genomic_DNA"/>
</dbReference>
<feature type="transmembrane region" description="Helical" evidence="2">
    <location>
        <begin position="243"/>
        <end position="261"/>
    </location>
</feature>
<evidence type="ECO:0000256" key="1">
    <source>
        <dbReference type="SAM" id="MobiDB-lite"/>
    </source>
</evidence>
<proteinExistence type="predicted"/>
<feature type="signal peptide" evidence="3">
    <location>
        <begin position="1"/>
        <end position="30"/>
    </location>
</feature>
<gene>
    <name evidence="4" type="ORF">Pph01_65600</name>
</gene>
<keyword evidence="3" id="KW-0732">Signal</keyword>
<dbReference type="RefSeq" id="WP_204077012.1">
    <property type="nucleotide sequence ID" value="NZ_BAABHI010000012.1"/>
</dbReference>
<protein>
    <recommendedName>
        <fullName evidence="6">Peptidase</fullName>
    </recommendedName>
</protein>
<accession>A0A8J3XH37</accession>
<feature type="compositionally biased region" description="Basic and acidic residues" evidence="1">
    <location>
        <begin position="285"/>
        <end position="297"/>
    </location>
</feature>
<feature type="region of interest" description="Disordered" evidence="1">
    <location>
        <begin position="269"/>
        <end position="297"/>
    </location>
</feature>
<evidence type="ECO:0008006" key="6">
    <source>
        <dbReference type="Google" id="ProtNLM"/>
    </source>
</evidence>
<keyword evidence="2" id="KW-0812">Transmembrane</keyword>
<evidence type="ECO:0000256" key="3">
    <source>
        <dbReference type="SAM" id="SignalP"/>
    </source>
</evidence>
<dbReference type="Proteomes" id="UP000622547">
    <property type="component" value="Unassembled WGS sequence"/>
</dbReference>
<keyword evidence="2" id="KW-1133">Transmembrane helix</keyword>
<comment type="caution">
    <text evidence="4">The sequence shown here is derived from an EMBL/GenBank/DDBJ whole genome shotgun (WGS) entry which is preliminary data.</text>
</comment>
<sequence length="297" mass="30876">MMLTTSVRRCAGALSAAAAALLLSAGPAAADTATPSPSPSESLAPVTTAGSSFLTATAVQPGQPVQLAGSTGDYLYWSFTAEAGQTDKIAITVTLPPAASRHGASSWAVDVFDGLRRRQACTAGAQTPTAAAGAASVTLGCTLRQVRAWAEPWSGDPLPGTYYVRLAVTTLPEQDLGLPMQVAMQITAHDSDDIQPEGGELKASLTQPVAAGTVMTSAPPVAAEEEKDTGWSWDWLPDLSTRWAWTAIGGAIAAVTGVAGYRLTRHPRRRIPEPDGFYRPSGDAQGEHGPRDRVLRG</sequence>
<keyword evidence="2" id="KW-0472">Membrane</keyword>
<evidence type="ECO:0000256" key="2">
    <source>
        <dbReference type="SAM" id="Phobius"/>
    </source>
</evidence>
<dbReference type="AlphaFoldDB" id="A0A8J3XH37"/>
<evidence type="ECO:0000313" key="5">
    <source>
        <dbReference type="Proteomes" id="UP000622547"/>
    </source>
</evidence>
<keyword evidence="5" id="KW-1185">Reference proteome</keyword>
<organism evidence="4 5">
    <name type="scientific">Planotetraspora phitsanulokensis</name>
    <dbReference type="NCBI Taxonomy" id="575192"/>
    <lineage>
        <taxon>Bacteria</taxon>
        <taxon>Bacillati</taxon>
        <taxon>Actinomycetota</taxon>
        <taxon>Actinomycetes</taxon>
        <taxon>Streptosporangiales</taxon>
        <taxon>Streptosporangiaceae</taxon>
        <taxon>Planotetraspora</taxon>
    </lineage>
</organism>